<keyword evidence="2" id="KW-0812">Transmembrane</keyword>
<dbReference type="AlphaFoldDB" id="A0A6I4W963"/>
<evidence type="ECO:0000313" key="3">
    <source>
        <dbReference type="EMBL" id="MXQ66707.1"/>
    </source>
</evidence>
<comment type="caution">
    <text evidence="3">The sequence shown here is derived from an EMBL/GenBank/DDBJ whole genome shotgun (WGS) entry which is preliminary data.</text>
</comment>
<evidence type="ECO:0000313" key="4">
    <source>
        <dbReference type="Proteomes" id="UP000431901"/>
    </source>
</evidence>
<protein>
    <submittedName>
        <fullName evidence="3">Uncharacterized protein</fullName>
    </submittedName>
</protein>
<keyword evidence="2" id="KW-0472">Membrane</keyword>
<dbReference type="OrthoDB" id="3481021at2"/>
<feature type="transmembrane region" description="Helical" evidence="2">
    <location>
        <begin position="20"/>
        <end position="45"/>
    </location>
</feature>
<reference evidence="3 4" key="1">
    <citation type="submission" date="2019-12" db="EMBL/GenBank/DDBJ databases">
        <title>Nocardia macrotermitis sp. nov. and Nocardia aurantia sp. nov., isolated from the gut of the fungus growing-termite Macrotermes natalensis.</title>
        <authorList>
            <person name="Christine B."/>
            <person name="Rene B."/>
        </authorList>
    </citation>
    <scope>NUCLEOTIDE SEQUENCE [LARGE SCALE GENOMIC DNA]</scope>
    <source>
        <strain evidence="3 4">DSM 102126</strain>
    </source>
</reference>
<proteinExistence type="predicted"/>
<feature type="region of interest" description="Disordered" evidence="1">
    <location>
        <begin position="48"/>
        <end position="111"/>
    </location>
</feature>
<keyword evidence="4" id="KW-1185">Reference proteome</keyword>
<dbReference type="EMBL" id="WUTW01000005">
    <property type="protein sequence ID" value="MXQ66707.1"/>
    <property type="molecule type" value="Genomic_DNA"/>
</dbReference>
<name>A0A6I4W963_9ACTN</name>
<accession>A0A6I4W963</accession>
<keyword evidence="2" id="KW-1133">Transmembrane helix</keyword>
<evidence type="ECO:0000256" key="1">
    <source>
        <dbReference type="SAM" id="MobiDB-lite"/>
    </source>
</evidence>
<sequence length="111" mass="12068">MNAALMAAQHAQGWRLGLNSLFWIGPVVMFLALAGWLALTALGAVRTRHVSPGHEPAPERGPVKGGFQKSSHGMFSHSYAPDQIPVSPEEQARSDPDRSHRYGTAVKQRRG</sequence>
<gene>
    <name evidence="3" type="ORF">GQ466_22060</name>
</gene>
<organism evidence="3 4">
    <name type="scientific">Actinomadura rayongensis</name>
    <dbReference type="NCBI Taxonomy" id="1429076"/>
    <lineage>
        <taxon>Bacteria</taxon>
        <taxon>Bacillati</taxon>
        <taxon>Actinomycetota</taxon>
        <taxon>Actinomycetes</taxon>
        <taxon>Streptosporangiales</taxon>
        <taxon>Thermomonosporaceae</taxon>
        <taxon>Actinomadura</taxon>
    </lineage>
</organism>
<feature type="compositionally biased region" description="Basic and acidic residues" evidence="1">
    <location>
        <begin position="90"/>
        <end position="100"/>
    </location>
</feature>
<dbReference type="RefSeq" id="WP_161104912.1">
    <property type="nucleotide sequence ID" value="NZ_JBHLYI010000003.1"/>
</dbReference>
<dbReference type="Proteomes" id="UP000431901">
    <property type="component" value="Unassembled WGS sequence"/>
</dbReference>
<evidence type="ECO:0000256" key="2">
    <source>
        <dbReference type="SAM" id="Phobius"/>
    </source>
</evidence>